<feature type="domain" description="BTB" evidence="1">
    <location>
        <begin position="22"/>
        <end position="88"/>
    </location>
</feature>
<dbReference type="Gene3D" id="3.30.710.10">
    <property type="entry name" value="Potassium Channel Kv1.1, Chain A"/>
    <property type="match status" value="1"/>
</dbReference>
<dbReference type="OrthoDB" id="3644790at2759"/>
<name>A0A9P3CTH5_9PEZI</name>
<dbReference type="InterPro" id="IPR011333">
    <property type="entry name" value="SKP1/BTB/POZ_sf"/>
</dbReference>
<evidence type="ECO:0000259" key="1">
    <source>
        <dbReference type="PROSITE" id="PS50097"/>
    </source>
</evidence>
<dbReference type="PROSITE" id="PS50097">
    <property type="entry name" value="BTB"/>
    <property type="match status" value="1"/>
</dbReference>
<sequence length="236" mass="26679">MAPPDRSTGGTLKRIYESGEWSDLTISTATRDFRVHKNIVCPACPFFEAALTRDFQEAHTGVVKLPESAETVDGMLRFIYGFDVGQATVEHAAGTNIEHLRECVDLYVASDKYDLPELRKITRRSVITYVRCANKVNKMVDAGLYMYQQTRGTMEDSIIENVVFVTARNLPNIRKSQSAWQKLVSHEEYLIAVMDVVFRTADWGPLDDASGPLVEHDQVEECNRMIDALHARKAYT</sequence>
<dbReference type="EMBL" id="BOLY01000008">
    <property type="protein sequence ID" value="GIZ48638.1"/>
    <property type="molecule type" value="Genomic_DNA"/>
</dbReference>
<dbReference type="CDD" id="cd18186">
    <property type="entry name" value="BTB_POZ_ZBTB_KLHL-like"/>
    <property type="match status" value="1"/>
</dbReference>
<dbReference type="Pfam" id="PF00651">
    <property type="entry name" value="BTB"/>
    <property type="match status" value="1"/>
</dbReference>
<proteinExistence type="predicted"/>
<dbReference type="SUPFAM" id="SSF54695">
    <property type="entry name" value="POZ domain"/>
    <property type="match status" value="1"/>
</dbReference>
<evidence type="ECO:0000313" key="2">
    <source>
        <dbReference type="EMBL" id="GIZ48638.1"/>
    </source>
</evidence>
<keyword evidence="3" id="KW-1185">Reference proteome</keyword>
<accession>A0A9P3CTH5</accession>
<protein>
    <recommendedName>
        <fullName evidence="1">BTB domain-containing protein</fullName>
    </recommendedName>
</protein>
<dbReference type="AlphaFoldDB" id="A0A9P3CTH5"/>
<comment type="caution">
    <text evidence="2">The sequence shown here is derived from an EMBL/GenBank/DDBJ whole genome shotgun (WGS) entry which is preliminary data.</text>
</comment>
<dbReference type="Proteomes" id="UP000825890">
    <property type="component" value="Unassembled WGS sequence"/>
</dbReference>
<gene>
    <name evidence="2" type="ORF">CKM354_001169000</name>
</gene>
<dbReference type="PANTHER" id="PTHR47843:SF5">
    <property type="entry name" value="BTB_POZ DOMAIN PROTEIN"/>
    <property type="match status" value="1"/>
</dbReference>
<organism evidence="2 3">
    <name type="scientific">Cercospora kikuchii</name>
    <dbReference type="NCBI Taxonomy" id="84275"/>
    <lineage>
        <taxon>Eukaryota</taxon>
        <taxon>Fungi</taxon>
        <taxon>Dikarya</taxon>
        <taxon>Ascomycota</taxon>
        <taxon>Pezizomycotina</taxon>
        <taxon>Dothideomycetes</taxon>
        <taxon>Dothideomycetidae</taxon>
        <taxon>Mycosphaerellales</taxon>
        <taxon>Mycosphaerellaceae</taxon>
        <taxon>Cercospora</taxon>
    </lineage>
</organism>
<reference evidence="2 3" key="1">
    <citation type="submission" date="2021-01" db="EMBL/GenBank/DDBJ databases">
        <title>Cercospora kikuchii MAFF 305040 whole genome shotgun sequence.</title>
        <authorList>
            <person name="Kashiwa T."/>
            <person name="Suzuki T."/>
        </authorList>
    </citation>
    <scope>NUCLEOTIDE SEQUENCE [LARGE SCALE GENOMIC DNA]</scope>
    <source>
        <strain evidence="2 3">MAFF 305040</strain>
    </source>
</reference>
<dbReference type="InterPro" id="IPR000210">
    <property type="entry name" value="BTB/POZ_dom"/>
</dbReference>
<evidence type="ECO:0000313" key="3">
    <source>
        <dbReference type="Proteomes" id="UP000825890"/>
    </source>
</evidence>
<dbReference type="GeneID" id="68297265"/>
<dbReference type="RefSeq" id="XP_044663125.1">
    <property type="nucleotide sequence ID" value="XM_044807190.1"/>
</dbReference>
<dbReference type="PANTHER" id="PTHR47843">
    <property type="entry name" value="BTB DOMAIN-CONTAINING PROTEIN-RELATED"/>
    <property type="match status" value="1"/>
</dbReference>